<dbReference type="Pfam" id="PF01155">
    <property type="entry name" value="HypA"/>
    <property type="match status" value="1"/>
</dbReference>
<comment type="similarity">
    <text evidence="1 5">Belongs to the HypA/HybF family.</text>
</comment>
<sequence length="111" mass="11316">MHELAITESVIDAISGQMSEMRVSVVHLEIGRLSGVLPDAVRFCFELAGEGTCVAGARLEISEPAGTGTCRACGAAFTARDPLALCPCGSADVTITGGDGLRITAVEAGHV</sequence>
<evidence type="ECO:0000256" key="2">
    <source>
        <dbReference type="ARBA" id="ARBA00022596"/>
    </source>
</evidence>
<dbReference type="PANTHER" id="PTHR34535:SF3">
    <property type="entry name" value="HYDROGENASE MATURATION FACTOR HYPA"/>
    <property type="match status" value="1"/>
</dbReference>
<dbReference type="HAMAP" id="MF_00213">
    <property type="entry name" value="HypA_HybF"/>
    <property type="match status" value="1"/>
</dbReference>
<evidence type="ECO:0000256" key="4">
    <source>
        <dbReference type="ARBA" id="ARBA00022833"/>
    </source>
</evidence>
<protein>
    <recommendedName>
        <fullName evidence="5">Hydrogenase maturation factor HypA</fullName>
    </recommendedName>
</protein>
<keyword evidence="7" id="KW-1185">Reference proteome</keyword>
<dbReference type="PIRSF" id="PIRSF004761">
    <property type="entry name" value="Hydrgn_mat_HypA"/>
    <property type="match status" value="1"/>
</dbReference>
<evidence type="ECO:0000256" key="1">
    <source>
        <dbReference type="ARBA" id="ARBA00010748"/>
    </source>
</evidence>
<feature type="binding site" evidence="5">
    <location>
        <position position="88"/>
    </location>
    <ligand>
        <name>Zn(2+)</name>
        <dbReference type="ChEBI" id="CHEBI:29105"/>
    </ligand>
</feature>
<feature type="binding site" evidence="5">
    <location>
        <position position="70"/>
    </location>
    <ligand>
        <name>Zn(2+)</name>
        <dbReference type="ChEBI" id="CHEBI:29105"/>
    </ligand>
</feature>
<dbReference type="Proteomes" id="UP001049518">
    <property type="component" value="Chromosome"/>
</dbReference>
<reference evidence="6" key="1">
    <citation type="submission" date="2020-07" db="EMBL/GenBank/DDBJ databases">
        <authorList>
            <person name="Tarantini F.S."/>
            <person name="Hong K.W."/>
            <person name="Chan K.G."/>
        </authorList>
    </citation>
    <scope>NUCLEOTIDE SEQUENCE</scope>
    <source>
        <strain evidence="6">32-07</strain>
    </source>
</reference>
<keyword evidence="3 5" id="KW-0479">Metal-binding</keyword>
<feature type="binding site" evidence="5">
    <location>
        <position position="73"/>
    </location>
    <ligand>
        <name>Zn(2+)</name>
        <dbReference type="ChEBI" id="CHEBI:29105"/>
    </ligand>
</feature>
<keyword evidence="4 5" id="KW-0862">Zinc</keyword>
<accession>A0ABX8R6T5</accession>
<dbReference type="InterPro" id="IPR000688">
    <property type="entry name" value="HypA/HybF"/>
</dbReference>
<dbReference type="PROSITE" id="PS01249">
    <property type="entry name" value="HYPA"/>
    <property type="match status" value="1"/>
</dbReference>
<proteinExistence type="inferred from homology"/>
<name>A0ABX8R6T5_9ACTN</name>
<dbReference type="EMBL" id="CP059572">
    <property type="protein sequence ID" value="QXJ26789.1"/>
    <property type="molecule type" value="Genomic_DNA"/>
</dbReference>
<dbReference type="InterPro" id="IPR020538">
    <property type="entry name" value="Hydgase_Ni_incorp_HypA/HybF_CS"/>
</dbReference>
<evidence type="ECO:0000313" key="6">
    <source>
        <dbReference type="EMBL" id="QXJ26789.1"/>
    </source>
</evidence>
<keyword evidence="2 5" id="KW-0533">Nickel</keyword>
<feature type="binding site" evidence="5">
    <location>
        <position position="2"/>
    </location>
    <ligand>
        <name>Ni(2+)</name>
        <dbReference type="ChEBI" id="CHEBI:49786"/>
    </ligand>
</feature>
<comment type="function">
    <text evidence="5">Involved in the maturation of [NiFe] hydrogenases. Required for nickel insertion into the metal center of the hydrogenase.</text>
</comment>
<gene>
    <name evidence="5" type="primary">hypA</name>
    <name evidence="6" type="ORF">AGRA3207_005591</name>
</gene>
<dbReference type="Gene3D" id="3.30.2320.80">
    <property type="match status" value="1"/>
</dbReference>
<dbReference type="PANTHER" id="PTHR34535">
    <property type="entry name" value="HYDROGENASE MATURATION FACTOR HYPA"/>
    <property type="match status" value="1"/>
</dbReference>
<evidence type="ECO:0000256" key="5">
    <source>
        <dbReference type="HAMAP-Rule" id="MF_00213"/>
    </source>
</evidence>
<evidence type="ECO:0000313" key="7">
    <source>
        <dbReference type="Proteomes" id="UP001049518"/>
    </source>
</evidence>
<evidence type="ECO:0000256" key="3">
    <source>
        <dbReference type="ARBA" id="ARBA00022723"/>
    </source>
</evidence>
<organism evidence="6 7">
    <name type="scientific">Actinomadura graeca</name>
    <dbReference type="NCBI Taxonomy" id="2750812"/>
    <lineage>
        <taxon>Bacteria</taxon>
        <taxon>Bacillati</taxon>
        <taxon>Actinomycetota</taxon>
        <taxon>Actinomycetes</taxon>
        <taxon>Streptosporangiales</taxon>
        <taxon>Thermomonosporaceae</taxon>
        <taxon>Actinomadura</taxon>
    </lineage>
</organism>
<feature type="binding site" evidence="5">
    <location>
        <position position="86"/>
    </location>
    <ligand>
        <name>Zn(2+)</name>
        <dbReference type="ChEBI" id="CHEBI:29105"/>
    </ligand>
</feature>